<dbReference type="EMBL" id="JAIOIV010000094">
    <property type="protein sequence ID" value="MBZ0156859.1"/>
    <property type="molecule type" value="Genomic_DNA"/>
</dbReference>
<feature type="transmembrane region" description="Helical" evidence="1">
    <location>
        <begin position="321"/>
        <end position="350"/>
    </location>
</feature>
<dbReference type="CDD" id="cd04179">
    <property type="entry name" value="DPM_DPG-synthase_like"/>
    <property type="match status" value="1"/>
</dbReference>
<dbReference type="PANTHER" id="PTHR48090">
    <property type="entry name" value="UNDECAPRENYL-PHOSPHATE 4-DEOXY-4-FORMAMIDO-L-ARABINOSE TRANSFERASE-RELATED"/>
    <property type="match status" value="1"/>
</dbReference>
<dbReference type="Gene3D" id="3.90.550.10">
    <property type="entry name" value="Spore Coat Polysaccharide Biosynthesis Protein SpsA, Chain A"/>
    <property type="match status" value="1"/>
</dbReference>
<sequence length="397" mass="44462">MSAIPCNNILSIIIPAYNEEEAIGNTLRAALKALPRVKEQTRLDEVELIVVSDGSSDRTADIVREFKDVRLIAYEKNRGYGAAIKTGFAAAKGDYLSFMDADGTCDPEFFSRLVTGMKETDANIALGSRLHRDSKMPLVRRVGNALYALLLSIMSGSRVHDSASGMRVIRRECLEWVSLLPDGLHFTPAMSSVAAFDAEVKILEVPMPYYEREGESKLRVVKDGFRFLKAIVETAYSYAPARFFSLAGLFLIALAFFLSVPVIGSYASTHAIREGLFYRIATIITLASIGVSCILLGVLANNSVDLIRKKEHRSPWKITRFLNRFLMPYLLTAGIIFFCAGIYLVLPGLVTFVQYGTVELHWIFIVTAMLFFWTGSNMIFFYFVHLLQTLVQKKQQR</sequence>
<name>A0A953M0H9_9BACT</name>
<dbReference type="Proteomes" id="UP000705867">
    <property type="component" value="Unassembled WGS sequence"/>
</dbReference>
<feature type="domain" description="Glycosyltransferase 2-like" evidence="2">
    <location>
        <begin position="11"/>
        <end position="174"/>
    </location>
</feature>
<evidence type="ECO:0000259" key="2">
    <source>
        <dbReference type="Pfam" id="PF00535"/>
    </source>
</evidence>
<dbReference type="Pfam" id="PF00535">
    <property type="entry name" value="Glycos_transf_2"/>
    <property type="match status" value="1"/>
</dbReference>
<evidence type="ECO:0000313" key="4">
    <source>
        <dbReference type="Proteomes" id="UP000705867"/>
    </source>
</evidence>
<dbReference type="InterPro" id="IPR001173">
    <property type="entry name" value="Glyco_trans_2-like"/>
</dbReference>
<reference evidence="3" key="2">
    <citation type="submission" date="2021-08" db="EMBL/GenBank/DDBJ databases">
        <authorList>
            <person name="Dalcin Martins P."/>
        </authorList>
    </citation>
    <scope>NUCLEOTIDE SEQUENCE</scope>
    <source>
        <strain evidence="3">MAG_39</strain>
    </source>
</reference>
<feature type="transmembrane region" description="Helical" evidence="1">
    <location>
        <begin position="243"/>
        <end position="264"/>
    </location>
</feature>
<keyword evidence="1" id="KW-0472">Membrane</keyword>
<protein>
    <submittedName>
        <fullName evidence="3">Glycosyltransferase family 2 protein</fullName>
    </submittedName>
</protein>
<reference evidence="3" key="1">
    <citation type="journal article" date="2021" name="bioRxiv">
        <title>Unraveling nitrogen, sulfur and carbon metabolic pathways and microbial community transcriptional responses to substrate deprivation and toxicity stresses in a bioreactor mimicking anoxic brackish coastal sediment conditions.</title>
        <authorList>
            <person name="Martins P.D."/>
            <person name="Echeveste M.J."/>
            <person name="Arshad A."/>
            <person name="Kurth J."/>
            <person name="Ouboter H."/>
            <person name="Jetten M.S.M."/>
            <person name="Welte C.U."/>
        </authorList>
    </citation>
    <scope>NUCLEOTIDE SEQUENCE</scope>
    <source>
        <strain evidence="3">MAG_39</strain>
    </source>
</reference>
<comment type="caution">
    <text evidence="3">The sequence shown here is derived from an EMBL/GenBank/DDBJ whole genome shotgun (WGS) entry which is preliminary data.</text>
</comment>
<evidence type="ECO:0000313" key="3">
    <source>
        <dbReference type="EMBL" id="MBZ0156859.1"/>
    </source>
</evidence>
<dbReference type="SUPFAM" id="SSF53448">
    <property type="entry name" value="Nucleotide-diphospho-sugar transferases"/>
    <property type="match status" value="1"/>
</dbReference>
<dbReference type="InterPro" id="IPR050256">
    <property type="entry name" value="Glycosyltransferase_2"/>
</dbReference>
<proteinExistence type="predicted"/>
<feature type="transmembrane region" description="Helical" evidence="1">
    <location>
        <begin position="276"/>
        <end position="300"/>
    </location>
</feature>
<feature type="transmembrane region" description="Helical" evidence="1">
    <location>
        <begin position="362"/>
        <end position="387"/>
    </location>
</feature>
<keyword evidence="1" id="KW-1133">Transmembrane helix</keyword>
<dbReference type="AlphaFoldDB" id="A0A953M0H9"/>
<organism evidence="3 4">
    <name type="scientific">Candidatus Nitrobium versatile</name>
    <dbReference type="NCBI Taxonomy" id="2884831"/>
    <lineage>
        <taxon>Bacteria</taxon>
        <taxon>Pseudomonadati</taxon>
        <taxon>Nitrospirota</taxon>
        <taxon>Nitrospiria</taxon>
        <taxon>Nitrospirales</taxon>
        <taxon>Nitrospiraceae</taxon>
        <taxon>Candidatus Nitrobium</taxon>
    </lineage>
</organism>
<gene>
    <name evidence="3" type="ORF">K8I29_11710</name>
</gene>
<keyword evidence="1" id="KW-0812">Transmembrane</keyword>
<dbReference type="PANTHER" id="PTHR48090:SF7">
    <property type="entry name" value="RFBJ PROTEIN"/>
    <property type="match status" value="1"/>
</dbReference>
<dbReference type="InterPro" id="IPR029044">
    <property type="entry name" value="Nucleotide-diphossugar_trans"/>
</dbReference>
<evidence type="ECO:0000256" key="1">
    <source>
        <dbReference type="SAM" id="Phobius"/>
    </source>
</evidence>
<accession>A0A953M0H9</accession>